<proteinExistence type="predicted"/>
<reference evidence="1" key="1">
    <citation type="journal article" date="2023" name="Plant J.">
        <title>The genome of the king protea, Protea cynaroides.</title>
        <authorList>
            <person name="Chang J."/>
            <person name="Duong T.A."/>
            <person name="Schoeman C."/>
            <person name="Ma X."/>
            <person name="Roodt D."/>
            <person name="Barker N."/>
            <person name="Li Z."/>
            <person name="Van de Peer Y."/>
            <person name="Mizrachi E."/>
        </authorList>
    </citation>
    <scope>NUCLEOTIDE SEQUENCE</scope>
    <source>
        <tissue evidence="1">Young leaves</tissue>
    </source>
</reference>
<keyword evidence="2" id="KW-1185">Reference proteome</keyword>
<evidence type="ECO:0000313" key="2">
    <source>
        <dbReference type="Proteomes" id="UP001141806"/>
    </source>
</evidence>
<accession>A0A9Q0GQ93</accession>
<evidence type="ECO:0000313" key="1">
    <source>
        <dbReference type="EMBL" id="KAJ4950485.1"/>
    </source>
</evidence>
<dbReference type="Proteomes" id="UP001141806">
    <property type="component" value="Unassembled WGS sequence"/>
</dbReference>
<dbReference type="AlphaFoldDB" id="A0A9Q0GQ93"/>
<dbReference type="EMBL" id="JAMYWD010000012">
    <property type="protein sequence ID" value="KAJ4950485.1"/>
    <property type="molecule type" value="Genomic_DNA"/>
</dbReference>
<comment type="caution">
    <text evidence="1">The sequence shown here is derived from an EMBL/GenBank/DDBJ whole genome shotgun (WGS) entry which is preliminary data.</text>
</comment>
<name>A0A9Q0GQ93_9MAGN</name>
<gene>
    <name evidence="1" type="ORF">NE237_027317</name>
</gene>
<organism evidence="1 2">
    <name type="scientific">Protea cynaroides</name>
    <dbReference type="NCBI Taxonomy" id="273540"/>
    <lineage>
        <taxon>Eukaryota</taxon>
        <taxon>Viridiplantae</taxon>
        <taxon>Streptophyta</taxon>
        <taxon>Embryophyta</taxon>
        <taxon>Tracheophyta</taxon>
        <taxon>Spermatophyta</taxon>
        <taxon>Magnoliopsida</taxon>
        <taxon>Proteales</taxon>
        <taxon>Proteaceae</taxon>
        <taxon>Protea</taxon>
    </lineage>
</organism>
<sequence length="195" mass="21412">MGQMPANKPKEVSLEKEVEGEILAENVHAAGKASRATEGWVSDLDYVTTFTCRAGNANQAPPIEDEVTSNNFRMPLKDCPPDSLALPLINSFELVDGVLERCQTETHALSMPDVFASTSHLKSPAYDPTIGSPLGTQPSGQSPSSYDINLRPFVSYKQHCRGKKLSLSDRSQAFQCLVVRFKMWKKWGSLPSVLV</sequence>
<protein>
    <submittedName>
        <fullName evidence="1">Uncharacterized protein</fullName>
    </submittedName>
</protein>